<reference evidence="10 11" key="1">
    <citation type="submission" date="2017-02" db="EMBL/GenBank/DDBJ databases">
        <authorList>
            <person name="Peterson S.W."/>
        </authorList>
    </citation>
    <scope>NUCLEOTIDE SEQUENCE [LARGE SCALE GENOMIC DNA]</scope>
    <source>
        <strain evidence="10 11">ATCC 17233</strain>
    </source>
</reference>
<evidence type="ECO:0000256" key="7">
    <source>
        <dbReference type="ARBA" id="ARBA00023160"/>
    </source>
</evidence>
<dbReference type="Proteomes" id="UP000189857">
    <property type="component" value="Unassembled WGS sequence"/>
</dbReference>
<dbReference type="PANTHER" id="PTHR31727:SF6">
    <property type="entry name" value="OLEOYL-ACYL CARRIER PROTEIN THIOESTERASE 1, CHLOROPLASTIC"/>
    <property type="match status" value="1"/>
</dbReference>
<evidence type="ECO:0000256" key="2">
    <source>
        <dbReference type="ARBA" id="ARBA00022516"/>
    </source>
</evidence>
<keyword evidence="11" id="KW-1185">Reference proteome</keyword>
<dbReference type="OrthoDB" id="9801517at2"/>
<dbReference type="GO" id="GO:0016297">
    <property type="term" value="F:fatty acyl-[ACP] hydrolase activity"/>
    <property type="evidence" value="ECO:0007669"/>
    <property type="project" value="InterPro"/>
</dbReference>
<keyword evidence="6" id="KW-0443">Lipid metabolism</keyword>
<name>A0A1T4L2V5_9FIRM</name>
<protein>
    <submittedName>
        <fullName evidence="10">Acyl-ACP thioesterase</fullName>
    </submittedName>
</protein>
<keyword evidence="2" id="KW-0444">Lipid biosynthesis</keyword>
<dbReference type="SUPFAM" id="SSF54637">
    <property type="entry name" value="Thioesterase/thiol ester dehydrase-isomerase"/>
    <property type="match status" value="2"/>
</dbReference>
<dbReference type="Pfam" id="PF20791">
    <property type="entry name" value="Acyl-ACP_TE_C"/>
    <property type="match status" value="1"/>
</dbReference>
<organism evidence="10 11">
    <name type="scientific">Eubacterium ruminantium</name>
    <dbReference type="NCBI Taxonomy" id="42322"/>
    <lineage>
        <taxon>Bacteria</taxon>
        <taxon>Bacillati</taxon>
        <taxon>Bacillota</taxon>
        <taxon>Clostridia</taxon>
        <taxon>Eubacteriales</taxon>
        <taxon>Eubacteriaceae</taxon>
        <taxon>Eubacterium</taxon>
    </lineage>
</organism>
<accession>A0A1T4L2V5</accession>
<dbReference type="RefSeq" id="WP_078786325.1">
    <property type="nucleotide sequence ID" value="NZ_FMTO01000005.1"/>
</dbReference>
<evidence type="ECO:0000256" key="4">
    <source>
        <dbReference type="ARBA" id="ARBA00022832"/>
    </source>
</evidence>
<dbReference type="InterPro" id="IPR029069">
    <property type="entry name" value="HotDog_dom_sf"/>
</dbReference>
<comment type="similarity">
    <text evidence="1">Belongs to the acyl-ACP thioesterase family.</text>
</comment>
<proteinExistence type="inferred from homology"/>
<evidence type="ECO:0000256" key="6">
    <source>
        <dbReference type="ARBA" id="ARBA00023098"/>
    </source>
</evidence>
<keyword evidence="7" id="KW-0275">Fatty acid biosynthesis</keyword>
<evidence type="ECO:0000256" key="1">
    <source>
        <dbReference type="ARBA" id="ARBA00006500"/>
    </source>
</evidence>
<sequence length="249" mass="28466">MYEFDSKVRYSELAEDKKLSPVSIINYFQDCCTFEAEEKGVGLKVLDKNHTAWMLINWHIKIDRRPDFNEKIHIKTWACNFRHFIGERNFTITSDDGELLIYSFSRWAYVDTEKGEPVKSIPKEELDAYGISEPLDAEFKKGKIKVPGEMTATDPIKVTAGNLDTNHHVNNGEYMELAMSAVSEYLINEEADSSVSLNDIAEIRAEYKLQSVLGDVIYPYVGMEDKIIYVVLKDDEGNSKLIVELTLSD</sequence>
<keyword evidence="5" id="KW-0809">Transit peptide</keyword>
<dbReference type="PANTHER" id="PTHR31727">
    <property type="entry name" value="OLEOYL-ACYL CARRIER PROTEIN THIOESTERASE 1, CHLOROPLASTIC"/>
    <property type="match status" value="1"/>
</dbReference>
<dbReference type="CDD" id="cd00586">
    <property type="entry name" value="4HBT"/>
    <property type="match status" value="1"/>
</dbReference>
<dbReference type="GO" id="GO:0000036">
    <property type="term" value="F:acyl carrier activity"/>
    <property type="evidence" value="ECO:0007669"/>
    <property type="project" value="TreeGrafter"/>
</dbReference>
<evidence type="ECO:0000313" key="11">
    <source>
        <dbReference type="Proteomes" id="UP000189857"/>
    </source>
</evidence>
<dbReference type="Gene3D" id="3.10.129.10">
    <property type="entry name" value="Hotdog Thioesterase"/>
    <property type="match status" value="1"/>
</dbReference>
<evidence type="ECO:0000259" key="9">
    <source>
        <dbReference type="Pfam" id="PF20791"/>
    </source>
</evidence>
<dbReference type="EMBL" id="FUXA01000005">
    <property type="protein sequence ID" value="SJZ48850.1"/>
    <property type="molecule type" value="Genomic_DNA"/>
</dbReference>
<gene>
    <name evidence="10" type="ORF">SAMN02745110_00629</name>
</gene>
<keyword evidence="3" id="KW-0378">Hydrolase</keyword>
<dbReference type="InterPro" id="IPR002864">
    <property type="entry name" value="Acyl-ACP_thioesterase_NHD"/>
</dbReference>
<evidence type="ECO:0000313" key="10">
    <source>
        <dbReference type="EMBL" id="SJZ48850.1"/>
    </source>
</evidence>
<evidence type="ECO:0000256" key="5">
    <source>
        <dbReference type="ARBA" id="ARBA00022946"/>
    </source>
</evidence>
<evidence type="ECO:0000259" key="8">
    <source>
        <dbReference type="Pfam" id="PF01643"/>
    </source>
</evidence>
<evidence type="ECO:0000256" key="3">
    <source>
        <dbReference type="ARBA" id="ARBA00022801"/>
    </source>
</evidence>
<dbReference type="InterPro" id="IPR045023">
    <property type="entry name" value="FATA/B"/>
</dbReference>
<dbReference type="AlphaFoldDB" id="A0A1T4L2V5"/>
<dbReference type="InterPro" id="IPR049427">
    <property type="entry name" value="Acyl-ACP_TE_C"/>
</dbReference>
<dbReference type="Pfam" id="PF01643">
    <property type="entry name" value="Acyl-ACP_TE"/>
    <property type="match status" value="1"/>
</dbReference>
<feature type="domain" description="Acyl-ACP thioesterase N-terminal hotdog" evidence="8">
    <location>
        <begin position="6"/>
        <end position="127"/>
    </location>
</feature>
<feature type="domain" description="Acyl-ACP thioesterase-like C-terminal" evidence="9">
    <location>
        <begin position="154"/>
        <end position="213"/>
    </location>
</feature>
<keyword evidence="4" id="KW-0276">Fatty acid metabolism</keyword>